<accession>A0A9W8E6N7</accession>
<dbReference type="PANTHER" id="PTHR10882">
    <property type="entry name" value="DIPHTHINE SYNTHASE"/>
    <property type="match status" value="1"/>
</dbReference>
<keyword evidence="5" id="KW-0808">Transferase</keyword>
<dbReference type="EC" id="2.1.1.314" evidence="2"/>
<dbReference type="AlphaFoldDB" id="A0A9W8E6N7"/>
<reference evidence="5" key="1">
    <citation type="submission" date="2022-07" db="EMBL/GenBank/DDBJ databases">
        <title>Phylogenomic reconstructions and comparative analyses of Kickxellomycotina fungi.</title>
        <authorList>
            <person name="Reynolds N.K."/>
            <person name="Stajich J.E."/>
            <person name="Barry K."/>
            <person name="Grigoriev I.V."/>
            <person name="Crous P."/>
            <person name="Smith M.E."/>
        </authorList>
    </citation>
    <scope>NUCLEOTIDE SEQUENCE</scope>
    <source>
        <strain evidence="5">RSA 567</strain>
    </source>
</reference>
<comment type="function">
    <text evidence="1">S-adenosyl-L-methionine-dependent methyltransferase that catalyzes four methylations of the modified target histidine residue in translation elongation factor 2 (EF-2), to form an intermediate called diphthine methyl ester. The four successive methylation reactions represent the second step of diphthamide biosynthesis.</text>
</comment>
<dbReference type="InterPro" id="IPR000878">
    <property type="entry name" value="4pyrrol_Mease"/>
</dbReference>
<name>A0A9W8E6N7_9FUNG</name>
<proteinExistence type="predicted"/>
<dbReference type="InterPro" id="IPR035996">
    <property type="entry name" value="4pyrrol_Methylase_sf"/>
</dbReference>
<evidence type="ECO:0000256" key="1">
    <source>
        <dbReference type="ARBA" id="ARBA00004006"/>
    </source>
</evidence>
<dbReference type="GO" id="GO:0017183">
    <property type="term" value="P:protein histidyl modification to diphthamide"/>
    <property type="evidence" value="ECO:0007669"/>
    <property type="project" value="InterPro"/>
</dbReference>
<dbReference type="InterPro" id="IPR014777">
    <property type="entry name" value="4pyrrole_Mease_sub1"/>
</dbReference>
<dbReference type="EMBL" id="JANBQB010001601">
    <property type="protein sequence ID" value="KAJ1970851.1"/>
    <property type="molecule type" value="Genomic_DNA"/>
</dbReference>
<evidence type="ECO:0000256" key="2">
    <source>
        <dbReference type="ARBA" id="ARBA00011927"/>
    </source>
</evidence>
<evidence type="ECO:0000256" key="3">
    <source>
        <dbReference type="ARBA" id="ARBA00048752"/>
    </source>
</evidence>
<dbReference type="GO" id="GO:0032259">
    <property type="term" value="P:methylation"/>
    <property type="evidence" value="ECO:0007669"/>
    <property type="project" value="UniProtKB-KW"/>
</dbReference>
<dbReference type="Pfam" id="PF00590">
    <property type="entry name" value="TP_methylase"/>
    <property type="match status" value="1"/>
</dbReference>
<evidence type="ECO:0000259" key="4">
    <source>
        <dbReference type="Pfam" id="PF00590"/>
    </source>
</evidence>
<gene>
    <name evidence="5" type="primary">DPH5_2</name>
    <name evidence="5" type="ORF">H4R34_005930</name>
</gene>
<organism evidence="5 6">
    <name type="scientific">Dimargaris verticillata</name>
    <dbReference type="NCBI Taxonomy" id="2761393"/>
    <lineage>
        <taxon>Eukaryota</taxon>
        <taxon>Fungi</taxon>
        <taxon>Fungi incertae sedis</taxon>
        <taxon>Zoopagomycota</taxon>
        <taxon>Kickxellomycotina</taxon>
        <taxon>Dimargaritomycetes</taxon>
        <taxon>Dimargaritales</taxon>
        <taxon>Dimargaritaceae</taxon>
        <taxon>Dimargaris</taxon>
    </lineage>
</organism>
<dbReference type="Gene3D" id="3.40.1010.10">
    <property type="entry name" value="Cobalt-precorrin-4 Transmethylase, Domain 1"/>
    <property type="match status" value="1"/>
</dbReference>
<evidence type="ECO:0000313" key="6">
    <source>
        <dbReference type="Proteomes" id="UP001151582"/>
    </source>
</evidence>
<feature type="domain" description="Tetrapyrrole methylase" evidence="4">
    <location>
        <begin position="1"/>
        <end position="86"/>
    </location>
</feature>
<dbReference type="PANTHER" id="PTHR10882:SF0">
    <property type="entry name" value="DIPHTHINE METHYL ESTER SYNTHASE"/>
    <property type="match status" value="1"/>
</dbReference>
<keyword evidence="6" id="KW-1185">Reference proteome</keyword>
<dbReference type="InterPro" id="IPR004551">
    <property type="entry name" value="Dphthn_synthase"/>
</dbReference>
<comment type="catalytic activity">
    <reaction evidence="3">
        <text>2-[(3S)-amino-3-carboxypropyl]-L-histidyl-[translation elongation factor 2] + 4 S-adenosyl-L-methionine = diphthine methyl ester-[translation elongation factor 2] + 4 S-adenosyl-L-homocysteine + 3 H(+)</text>
        <dbReference type="Rhea" id="RHEA:42652"/>
        <dbReference type="Rhea" id="RHEA-COMP:9749"/>
        <dbReference type="Rhea" id="RHEA-COMP:10173"/>
        <dbReference type="ChEBI" id="CHEBI:15378"/>
        <dbReference type="ChEBI" id="CHEBI:57856"/>
        <dbReference type="ChEBI" id="CHEBI:59789"/>
        <dbReference type="ChEBI" id="CHEBI:73995"/>
        <dbReference type="ChEBI" id="CHEBI:79005"/>
        <dbReference type="EC" id="2.1.1.314"/>
    </reaction>
</comment>
<dbReference type="Proteomes" id="UP001151582">
    <property type="component" value="Unassembled WGS sequence"/>
</dbReference>
<dbReference type="SUPFAM" id="SSF53790">
    <property type="entry name" value="Tetrapyrrole methylase"/>
    <property type="match status" value="1"/>
</dbReference>
<evidence type="ECO:0000313" key="5">
    <source>
        <dbReference type="EMBL" id="KAJ1970851.1"/>
    </source>
</evidence>
<comment type="caution">
    <text evidence="5">The sequence shown here is derived from an EMBL/GenBank/DDBJ whole genome shotgun (WGS) entry which is preliminary data.</text>
</comment>
<protein>
    <recommendedName>
        <fullName evidence="2">diphthine methyl ester synthase</fullName>
        <ecNumber evidence="2">2.1.1.314</ecNumber>
    </recommendedName>
</protein>
<sequence>MFYVIGLGLADERDITVKGLEAVRRCERVYLEAYTSILMVEKEKLEEYYQRPVILADREMVETESDRILQDAGTKDVAFLVVGDPYG</sequence>
<dbReference type="OrthoDB" id="2516at2759"/>
<keyword evidence="5" id="KW-0489">Methyltransferase</keyword>
<dbReference type="GO" id="GO:0141133">
    <property type="term" value="F:diphthine methyl ester synthase activity"/>
    <property type="evidence" value="ECO:0007669"/>
    <property type="project" value="UniProtKB-EC"/>
</dbReference>